<feature type="coiled-coil region" evidence="2">
    <location>
        <begin position="911"/>
        <end position="948"/>
    </location>
</feature>
<organism evidence="5 6">
    <name type="scientific">Cimex lectularius</name>
    <name type="common">Bed bug</name>
    <name type="synonym">Acanthia lectularia</name>
    <dbReference type="NCBI Taxonomy" id="79782"/>
    <lineage>
        <taxon>Eukaryota</taxon>
        <taxon>Metazoa</taxon>
        <taxon>Ecdysozoa</taxon>
        <taxon>Arthropoda</taxon>
        <taxon>Hexapoda</taxon>
        <taxon>Insecta</taxon>
        <taxon>Pterygota</taxon>
        <taxon>Neoptera</taxon>
        <taxon>Paraneoptera</taxon>
        <taxon>Hemiptera</taxon>
        <taxon>Heteroptera</taxon>
        <taxon>Panheteroptera</taxon>
        <taxon>Cimicomorpha</taxon>
        <taxon>Cimicidae</taxon>
        <taxon>Cimex</taxon>
    </lineage>
</organism>
<feature type="region of interest" description="Disordered" evidence="3">
    <location>
        <begin position="554"/>
        <end position="580"/>
    </location>
</feature>
<feature type="region of interest" description="Disordered" evidence="3">
    <location>
        <begin position="238"/>
        <end position="288"/>
    </location>
</feature>
<dbReference type="Pfam" id="PF10650">
    <property type="entry name" value="zf-C3H1"/>
    <property type="match status" value="1"/>
</dbReference>
<feature type="compositionally biased region" description="Basic and acidic residues" evidence="3">
    <location>
        <begin position="62"/>
        <end position="72"/>
    </location>
</feature>
<keyword evidence="6" id="KW-1185">Reference proteome</keyword>
<dbReference type="Proteomes" id="UP000494040">
    <property type="component" value="Unassembled WGS sequence"/>
</dbReference>
<feature type="domain" description="C3H1-type" evidence="4">
    <location>
        <begin position="1094"/>
        <end position="1120"/>
    </location>
</feature>
<dbReference type="AlphaFoldDB" id="A0A8I6SH65"/>
<dbReference type="EnsemblMetazoa" id="XM_024225455.1">
    <property type="protein sequence ID" value="XP_024081223.1"/>
    <property type="gene ID" value="LOC106661736"/>
</dbReference>
<keyword evidence="1" id="KW-0863">Zinc-finger</keyword>
<feature type="zinc finger region" description="C3H1-type" evidence="1">
    <location>
        <begin position="1094"/>
        <end position="1120"/>
    </location>
</feature>
<evidence type="ECO:0000313" key="5">
    <source>
        <dbReference type="EnsemblMetazoa" id="XP_024081223.1"/>
    </source>
</evidence>
<feature type="compositionally biased region" description="Basic and acidic residues" evidence="3">
    <location>
        <begin position="481"/>
        <end position="496"/>
    </location>
</feature>
<dbReference type="PROSITE" id="PS50103">
    <property type="entry name" value="ZF_C3H1"/>
    <property type="match status" value="1"/>
</dbReference>
<evidence type="ECO:0000256" key="2">
    <source>
        <dbReference type="SAM" id="Coils"/>
    </source>
</evidence>
<dbReference type="RefSeq" id="XP_024081223.1">
    <property type="nucleotide sequence ID" value="XM_024225455.1"/>
</dbReference>
<feature type="compositionally biased region" description="Polar residues" evidence="3">
    <location>
        <begin position="773"/>
        <end position="797"/>
    </location>
</feature>
<dbReference type="OrthoDB" id="6631490at2759"/>
<keyword evidence="1" id="KW-0479">Metal-binding</keyword>
<feature type="compositionally biased region" description="Polar residues" evidence="3">
    <location>
        <begin position="863"/>
        <end position="887"/>
    </location>
</feature>
<keyword evidence="2" id="KW-0175">Coiled coil</keyword>
<protein>
    <recommendedName>
        <fullName evidence="4">C3H1-type domain-containing protein</fullName>
    </recommendedName>
</protein>
<feature type="region of interest" description="Disordered" evidence="3">
    <location>
        <begin position="163"/>
        <end position="193"/>
    </location>
</feature>
<feature type="compositionally biased region" description="Basic and acidic residues" evidence="3">
    <location>
        <begin position="240"/>
        <end position="288"/>
    </location>
</feature>
<proteinExistence type="predicted"/>
<evidence type="ECO:0000256" key="1">
    <source>
        <dbReference type="PROSITE-ProRule" id="PRU00723"/>
    </source>
</evidence>
<reference evidence="5" key="1">
    <citation type="submission" date="2022-01" db="UniProtKB">
        <authorList>
            <consortium name="EnsemblMetazoa"/>
        </authorList>
    </citation>
    <scope>IDENTIFICATION</scope>
</reference>
<feature type="region of interest" description="Disordered" evidence="3">
    <location>
        <begin position="39"/>
        <end position="72"/>
    </location>
</feature>
<feature type="compositionally biased region" description="Low complexity" evidence="3">
    <location>
        <begin position="560"/>
        <end position="574"/>
    </location>
</feature>
<evidence type="ECO:0000256" key="3">
    <source>
        <dbReference type="SAM" id="MobiDB-lite"/>
    </source>
</evidence>
<dbReference type="GO" id="GO:0008270">
    <property type="term" value="F:zinc ion binding"/>
    <property type="evidence" value="ECO:0007669"/>
    <property type="project" value="UniProtKB-KW"/>
</dbReference>
<feature type="compositionally biased region" description="Polar residues" evidence="3">
    <location>
        <begin position="1035"/>
        <end position="1044"/>
    </location>
</feature>
<dbReference type="InterPro" id="IPR000571">
    <property type="entry name" value="Znf_CCCH"/>
</dbReference>
<evidence type="ECO:0000313" key="6">
    <source>
        <dbReference type="Proteomes" id="UP000494040"/>
    </source>
</evidence>
<feature type="region of interest" description="Disordered" evidence="3">
    <location>
        <begin position="773"/>
        <end position="798"/>
    </location>
</feature>
<feature type="region of interest" description="Disordered" evidence="3">
    <location>
        <begin position="863"/>
        <end position="888"/>
    </location>
</feature>
<dbReference type="InterPro" id="IPR019607">
    <property type="entry name" value="Putative_zinc-finger_domain"/>
</dbReference>
<evidence type="ECO:0000259" key="4">
    <source>
        <dbReference type="PROSITE" id="PS50103"/>
    </source>
</evidence>
<keyword evidence="1" id="KW-0862">Zinc</keyword>
<accession>A0A8I6SH65</accession>
<feature type="region of interest" description="Disordered" evidence="3">
    <location>
        <begin position="1034"/>
        <end position="1061"/>
    </location>
</feature>
<feature type="region of interest" description="Disordered" evidence="3">
    <location>
        <begin position="466"/>
        <end position="496"/>
    </location>
</feature>
<sequence length="1121" mass="127960">MMALSTLTEDFTSSDDYEEGEILDEDSLYDDISSLEDLSLSDSEPRQVDVSVAHKKRKKEHKCKDGSVCRGERSGKHCFARIRKRRLSPEYAEKMKTPDHTYYRGLDEGKILDKKPTKRIPNQSKYIGRKLNKKDQFVKEGYHFHKQKNYDYYKEKTRPFRNGDNQWYENDHKSKHKQANAKMHNSFVSSAKPAKTSLLKRLVGSGSMVAKKEGNAERSLLPNENKKGKETISDYVENMKPSEVKSDDNCPLKYDVTDKQSDNNDIKELTGEIEKSKSEKAQSKPKSEELNEWDLRIAALRTALLKKFSEKKKNGLSFKRKCSNPSDDSIVDYALQDFVENEMEFPEKVEVLKDVDYRQFSDQQPCDMEFCEMQPVQHGFNSCIFTEKNPIPFSESDFDCRVYSCYPFPQGKMPNSGQKHLSPFFSPPLNSDQEQLAIVPGSSVSSAEDKSQPVPECLKEINSNNISNQKNSFKKKRRKINKLENRKLKKSLEPDRPILAKMDVEENEKETTEEEELRELALMSVKVKNKMPQGMLVKVNPDNELLKTLHVDTSHTPAANSDSSSNKPISNNSSRDPWDDVDEDILRAQLLSSMSNKIPTKINSPTESISPNIIPPVKKAKNTLKMNGLKMSKANINPFINASELMRMKENKSFYNHKRFIKKNKQVPLQISAPAVQKLVINLNDSDTSEEDCSPHIAASIDLFLQEVRSKTEREQEENAMLEVIKVEEMAPEPSNDLLQVVSEAKVLPNADTKVKIEKPELLTNGKISLTLKNSNDSQSSEIKTPTSKSTLPSATPQGIKHLPAWQQEEYRRLKNKLIEKERMWNSVELKIQKVKKDELKAQVDSVKTNNCKRDKPFLSLSPSNVNKGRTPENAINQTDTVDSGTETSRKRQCLNNNTAAKESWQYYRDFSELSSMVEGLEKDLEEFQALKSNTARLRRELALAQNKMSMKRMSLVSTKESLEKKEKYINSKLTLEFQKLKKTEIPDQENFAFYRQRSKEFELAFLKLKEISLRAQLACFNLAKELKPAVKSAKTVSKETSSPMKKKVKTPLPKDSVPVENNIKLEATNSGDNLQGGNNQKRVFSVSESGSLDPFTPLCPFDMAGVCKDEECKYQHIRPT</sequence>
<name>A0A8I6SH65_CIMLE</name>
<dbReference type="GeneID" id="106661736"/>